<gene>
    <name evidence="7" type="ORF">GMARGA_LOCUS9929</name>
</gene>
<accession>A0ABN7URV0</accession>
<evidence type="ECO:0000256" key="4">
    <source>
        <dbReference type="PROSITE-ProRule" id="PRU00027"/>
    </source>
</evidence>
<evidence type="ECO:0000313" key="8">
    <source>
        <dbReference type="Proteomes" id="UP000789901"/>
    </source>
</evidence>
<evidence type="ECO:0000256" key="5">
    <source>
        <dbReference type="SAM" id="MobiDB-lite"/>
    </source>
</evidence>
<keyword evidence="2 4" id="KW-0863">Zinc-finger</keyword>
<sequence length="114" mass="13037">MSSSDENISTSTYIVEKNKKNLGSRPDGPVWNYFTKGERVGKGRYKATCNFCGRLWNRGEPIELESHLANHCSTADSTVIRYFLTKIFSNDSEKNKSNKKRKSNIYGKLDQHLV</sequence>
<feature type="region of interest" description="Disordered" evidence="5">
    <location>
        <begin position="92"/>
        <end position="114"/>
    </location>
</feature>
<comment type="caution">
    <text evidence="7">The sequence shown here is derived from an EMBL/GenBank/DDBJ whole genome shotgun (WGS) entry which is preliminary data.</text>
</comment>
<reference evidence="7 8" key="1">
    <citation type="submission" date="2021-06" db="EMBL/GenBank/DDBJ databases">
        <authorList>
            <person name="Kallberg Y."/>
            <person name="Tangrot J."/>
            <person name="Rosling A."/>
        </authorList>
    </citation>
    <scope>NUCLEOTIDE SEQUENCE [LARGE SCALE GENOMIC DNA]</scope>
    <source>
        <strain evidence="7 8">120-4 pot B 10/14</strain>
    </source>
</reference>
<keyword evidence="3" id="KW-0862">Zinc</keyword>
<keyword evidence="1" id="KW-0479">Metal-binding</keyword>
<evidence type="ECO:0000256" key="1">
    <source>
        <dbReference type="ARBA" id="ARBA00022723"/>
    </source>
</evidence>
<dbReference type="EMBL" id="CAJVQB010005441">
    <property type="protein sequence ID" value="CAG8661956.1"/>
    <property type="molecule type" value="Genomic_DNA"/>
</dbReference>
<feature type="domain" description="BED-type" evidence="6">
    <location>
        <begin position="25"/>
        <end position="79"/>
    </location>
</feature>
<name>A0ABN7URV0_GIGMA</name>
<dbReference type="Pfam" id="PF02892">
    <property type="entry name" value="zf-BED"/>
    <property type="match status" value="1"/>
</dbReference>
<evidence type="ECO:0000259" key="6">
    <source>
        <dbReference type="PROSITE" id="PS50808"/>
    </source>
</evidence>
<dbReference type="Proteomes" id="UP000789901">
    <property type="component" value="Unassembled WGS sequence"/>
</dbReference>
<dbReference type="InterPro" id="IPR003656">
    <property type="entry name" value="Znf_BED"/>
</dbReference>
<evidence type="ECO:0000313" key="7">
    <source>
        <dbReference type="EMBL" id="CAG8661956.1"/>
    </source>
</evidence>
<evidence type="ECO:0000256" key="3">
    <source>
        <dbReference type="ARBA" id="ARBA00022833"/>
    </source>
</evidence>
<proteinExistence type="predicted"/>
<evidence type="ECO:0000256" key="2">
    <source>
        <dbReference type="ARBA" id="ARBA00022771"/>
    </source>
</evidence>
<organism evidence="7 8">
    <name type="scientific">Gigaspora margarita</name>
    <dbReference type="NCBI Taxonomy" id="4874"/>
    <lineage>
        <taxon>Eukaryota</taxon>
        <taxon>Fungi</taxon>
        <taxon>Fungi incertae sedis</taxon>
        <taxon>Mucoromycota</taxon>
        <taxon>Glomeromycotina</taxon>
        <taxon>Glomeromycetes</taxon>
        <taxon>Diversisporales</taxon>
        <taxon>Gigasporaceae</taxon>
        <taxon>Gigaspora</taxon>
    </lineage>
</organism>
<keyword evidence="8" id="KW-1185">Reference proteome</keyword>
<dbReference type="PROSITE" id="PS50808">
    <property type="entry name" value="ZF_BED"/>
    <property type="match status" value="1"/>
</dbReference>
<protein>
    <submittedName>
        <fullName evidence="7">41537_t:CDS:1</fullName>
    </submittedName>
</protein>